<evidence type="ECO:0000313" key="1">
    <source>
        <dbReference type="EMBL" id="DAD80426.1"/>
    </source>
</evidence>
<reference evidence="1" key="1">
    <citation type="journal article" date="2021" name="Proc. Natl. Acad. Sci. U.S.A.">
        <title>A Catalog of Tens of Thousands of Viruses from Human Metagenomes Reveals Hidden Associations with Chronic Diseases.</title>
        <authorList>
            <person name="Tisza M.J."/>
            <person name="Buck C.B."/>
        </authorList>
    </citation>
    <scope>NUCLEOTIDE SEQUENCE</scope>
    <source>
        <strain evidence="1">CtYh54</strain>
    </source>
</reference>
<proteinExistence type="predicted"/>
<protein>
    <submittedName>
        <fullName evidence="1">Baseplate wedge protein</fullName>
    </submittedName>
</protein>
<accession>A0A8S5MDW8</accession>
<name>A0A8S5MDW8_9CAUD</name>
<organism evidence="1">
    <name type="scientific">Siphoviridae sp. ctYh54</name>
    <dbReference type="NCBI Taxonomy" id="2826379"/>
    <lineage>
        <taxon>Viruses</taxon>
        <taxon>Duplodnaviria</taxon>
        <taxon>Heunggongvirae</taxon>
        <taxon>Uroviricota</taxon>
        <taxon>Caudoviricetes</taxon>
    </lineage>
</organism>
<dbReference type="EMBL" id="BK014884">
    <property type="protein sequence ID" value="DAD80426.1"/>
    <property type="molecule type" value="Genomic_DNA"/>
</dbReference>
<sequence>MNTLNLREKNNKFATIYYGKVVEIMDPTKQGRIKVDLKEIWGDSNPKQTPWIYPLGYNFGLKLFNVPDLETEVGVVFIGDFYTGFYGIGKYPKGEAKIFDDDYPNLYGFEDAQGNYLTINKNTGVVKFHHKSGSEIIMDDEGNTSANIKGTLTASVDKDVKMTAPKTELVTDLTVTGKCTITDTCTFEGIKWKPHVHPYYWTDGGGNANSSPPKN</sequence>